<accession>A0AAD6BXQ6</accession>
<protein>
    <recommendedName>
        <fullName evidence="7">L-ornithine N(5)-oxygenase</fullName>
    </recommendedName>
</protein>
<proteinExistence type="inferred from homology"/>
<evidence type="ECO:0000256" key="2">
    <source>
        <dbReference type="ARBA" id="ARBA00022630"/>
    </source>
</evidence>
<keyword evidence="2" id="KW-0285">Flavoprotein</keyword>
<dbReference type="GO" id="GO:0050661">
    <property type="term" value="F:NADP binding"/>
    <property type="evidence" value="ECO:0007669"/>
    <property type="project" value="InterPro"/>
</dbReference>
<dbReference type="Gene3D" id="3.50.50.60">
    <property type="entry name" value="FAD/NAD(P)-binding domain"/>
    <property type="match status" value="1"/>
</dbReference>
<dbReference type="AlphaFoldDB" id="A0AAD6BXQ6"/>
<dbReference type="Pfam" id="PF00743">
    <property type="entry name" value="FMO-like"/>
    <property type="match status" value="1"/>
</dbReference>
<evidence type="ECO:0000256" key="4">
    <source>
        <dbReference type="ARBA" id="ARBA00023002"/>
    </source>
</evidence>
<dbReference type="GO" id="GO:0004499">
    <property type="term" value="F:N,N-dimethylaniline monooxygenase activity"/>
    <property type="evidence" value="ECO:0007669"/>
    <property type="project" value="InterPro"/>
</dbReference>
<organism evidence="5 6">
    <name type="scientific">Penicillium daleae</name>
    <dbReference type="NCBI Taxonomy" id="63821"/>
    <lineage>
        <taxon>Eukaryota</taxon>
        <taxon>Fungi</taxon>
        <taxon>Dikarya</taxon>
        <taxon>Ascomycota</taxon>
        <taxon>Pezizomycotina</taxon>
        <taxon>Eurotiomycetes</taxon>
        <taxon>Eurotiomycetidae</taxon>
        <taxon>Eurotiales</taxon>
        <taxon>Aspergillaceae</taxon>
        <taxon>Penicillium</taxon>
    </lineage>
</organism>
<evidence type="ECO:0000313" key="6">
    <source>
        <dbReference type="Proteomes" id="UP001213681"/>
    </source>
</evidence>
<dbReference type="EMBL" id="JAPVEA010000008">
    <property type="protein sequence ID" value="KAJ5437962.1"/>
    <property type="molecule type" value="Genomic_DNA"/>
</dbReference>
<dbReference type="InterPro" id="IPR050346">
    <property type="entry name" value="FMO-like"/>
</dbReference>
<dbReference type="RefSeq" id="XP_056761191.1">
    <property type="nucleotide sequence ID" value="XM_056912342.1"/>
</dbReference>
<dbReference type="PANTHER" id="PTHR23023">
    <property type="entry name" value="DIMETHYLANILINE MONOOXYGENASE"/>
    <property type="match status" value="1"/>
</dbReference>
<evidence type="ECO:0000256" key="3">
    <source>
        <dbReference type="ARBA" id="ARBA00022827"/>
    </source>
</evidence>
<keyword evidence="6" id="KW-1185">Reference proteome</keyword>
<dbReference type="InterPro" id="IPR020946">
    <property type="entry name" value="Flavin_mOase-like"/>
</dbReference>
<evidence type="ECO:0000313" key="5">
    <source>
        <dbReference type="EMBL" id="KAJ5437962.1"/>
    </source>
</evidence>
<dbReference type="InterPro" id="IPR036188">
    <property type="entry name" value="FAD/NAD-bd_sf"/>
</dbReference>
<reference evidence="5" key="1">
    <citation type="submission" date="2022-12" db="EMBL/GenBank/DDBJ databases">
        <authorList>
            <person name="Petersen C."/>
        </authorList>
    </citation>
    <scope>NUCLEOTIDE SEQUENCE</scope>
    <source>
        <strain evidence="5">IBT 16125</strain>
    </source>
</reference>
<keyword evidence="3" id="KW-0274">FAD</keyword>
<name>A0AAD6BXQ6_9EURO</name>
<evidence type="ECO:0008006" key="7">
    <source>
        <dbReference type="Google" id="ProtNLM"/>
    </source>
</evidence>
<comment type="similarity">
    <text evidence="1">Belongs to the FMO family.</text>
</comment>
<comment type="caution">
    <text evidence="5">The sequence shown here is derived from an EMBL/GenBank/DDBJ whole genome shotgun (WGS) entry which is preliminary data.</text>
</comment>
<gene>
    <name evidence="5" type="ORF">N7458_008960</name>
</gene>
<sequence length="726" mass="80931">MDRVVIVGAGQYNFKSTGSTQLTFLQGSTASLQQRPICKSQEPMMPRAKPTMRPKPPILYLLYQKESGAYPGVFTPSDRRGFRHRRDMGEERLYPNLLSQNSYGMYEFSDLPLSHVVPEEMSGVGQQFIAGWKINRYLHFWAEKWDLKKHIRLNWKVESIRRLDSKEWELNVHVGSTTTREIRMVCDKLILATGLTSVPNFPKIGSPLSTKTSTSVIHAKDVGDWARVNLGYQPLPSSVTSARPSSLNEEQGHLLKSVVIYGGAKSSFDLVHFFATLHRKDPALHLQVAPKDPVTVHWIIRKDGAGPAWMTPPTSSLLNGETVSSDKAASSRLLHYLDPRYYETPKRLSQQHSAEGPSWGLRMEGSWLVRLLHGNPLGRWWIRWFWCSVDKALEEYAQYQSETKTQLLRPSNSVISCASSIGITNQPDLWETIRSPHVKVYRSSIEQISSWSPQDKDQSIESVKVLLDDNVCLDNVDLVIHATGYKPIVPINFDPPSYRLALGLSGLVGTSSEKDCTLGPSEPFNGVNIPLNETTKNHIEHWKSLDLQSEKLLRTTLAVTGCTPAERGTSSWIGESQLLPYRLFRRMVAPELVANGDRSFATIGVVLTSTIAVVAEVQALWVAAFLTGGFDESSPGSKSESSTAISLHCIPQIAMERAISEDVVLGSLTGSGLEVDAIHYNDILMRDLGLNPHRLGGGFLRELTGVYEPSAYAGIVDEWKKKRSVV</sequence>
<dbReference type="Proteomes" id="UP001213681">
    <property type="component" value="Unassembled WGS sequence"/>
</dbReference>
<dbReference type="GO" id="GO:0050660">
    <property type="term" value="F:flavin adenine dinucleotide binding"/>
    <property type="evidence" value="ECO:0007669"/>
    <property type="project" value="InterPro"/>
</dbReference>
<dbReference type="GeneID" id="81602585"/>
<reference evidence="5" key="2">
    <citation type="journal article" date="2023" name="IMA Fungus">
        <title>Comparative genomic study of the Penicillium genus elucidates a diverse pangenome and 15 lateral gene transfer events.</title>
        <authorList>
            <person name="Petersen C."/>
            <person name="Sorensen T."/>
            <person name="Nielsen M.R."/>
            <person name="Sondergaard T.E."/>
            <person name="Sorensen J.L."/>
            <person name="Fitzpatrick D.A."/>
            <person name="Frisvad J.C."/>
            <person name="Nielsen K.L."/>
        </authorList>
    </citation>
    <scope>NUCLEOTIDE SEQUENCE</scope>
    <source>
        <strain evidence="5">IBT 16125</strain>
    </source>
</reference>
<keyword evidence="4" id="KW-0560">Oxidoreductase</keyword>
<evidence type="ECO:0000256" key="1">
    <source>
        <dbReference type="ARBA" id="ARBA00009183"/>
    </source>
</evidence>
<dbReference type="SUPFAM" id="SSF51905">
    <property type="entry name" value="FAD/NAD(P)-binding domain"/>
    <property type="match status" value="1"/>
</dbReference>